<accession>M1ZC52</accession>
<dbReference type="InterPro" id="IPR018392">
    <property type="entry name" value="LysM"/>
</dbReference>
<dbReference type="EMBL" id="LT669839">
    <property type="protein sequence ID" value="SHD78283.1"/>
    <property type="molecule type" value="Genomic_DNA"/>
</dbReference>
<dbReference type="Gene3D" id="3.10.350.10">
    <property type="entry name" value="LysM domain"/>
    <property type="match status" value="3"/>
</dbReference>
<dbReference type="HOGENOM" id="CLU_104062_0_0_9"/>
<dbReference type="Pfam" id="PF01476">
    <property type="entry name" value="LysM"/>
    <property type="match status" value="3"/>
</dbReference>
<dbReference type="AlphaFoldDB" id="M1ZC52"/>
<keyword evidence="3" id="KW-1185">Reference proteome</keyword>
<dbReference type="RefSeq" id="WP_005585356.1">
    <property type="nucleotide sequence ID" value="NZ_LT669839.1"/>
</dbReference>
<dbReference type="SMART" id="SM00257">
    <property type="entry name" value="LysM"/>
    <property type="match status" value="3"/>
</dbReference>
<gene>
    <name evidence="2" type="ORF">CUESP1_2955</name>
</gene>
<feature type="domain" description="LysM" evidence="1">
    <location>
        <begin position="75"/>
        <end position="119"/>
    </location>
</feature>
<feature type="domain" description="LysM" evidence="1">
    <location>
        <begin position="16"/>
        <end position="60"/>
    </location>
</feature>
<dbReference type="PANTHER" id="PTHR33734">
    <property type="entry name" value="LYSM DOMAIN-CONTAINING GPI-ANCHORED PROTEIN 2"/>
    <property type="match status" value="1"/>
</dbReference>
<protein>
    <submittedName>
        <fullName evidence="2">Peptidoglycan-binding lysin domain protein</fullName>
    </submittedName>
</protein>
<proteinExistence type="predicted"/>
<reference evidence="2 3" key="1">
    <citation type="submission" date="2016-11" db="EMBL/GenBank/DDBJ databases">
        <authorList>
            <person name="Manzoor S."/>
        </authorList>
    </citation>
    <scope>NUCLEOTIDE SEQUENCE [LARGE SCALE GENOMIC DNA]</scope>
    <source>
        <strain evidence="2">Clostridium ultunense strain Esp</strain>
    </source>
</reference>
<organism evidence="2 3">
    <name type="scientific">[Clostridium] ultunense Esp</name>
    <dbReference type="NCBI Taxonomy" id="1288971"/>
    <lineage>
        <taxon>Bacteria</taxon>
        <taxon>Bacillati</taxon>
        <taxon>Bacillota</taxon>
        <taxon>Tissierellia</taxon>
        <taxon>Tissierellales</taxon>
        <taxon>Tepidimicrobiaceae</taxon>
        <taxon>Schnuerera</taxon>
    </lineage>
</organism>
<dbReference type="OrthoDB" id="9811296at2"/>
<dbReference type="CDD" id="cd00118">
    <property type="entry name" value="LysM"/>
    <property type="match status" value="3"/>
</dbReference>
<dbReference type="SUPFAM" id="SSF54106">
    <property type="entry name" value="LysM domain"/>
    <property type="match status" value="3"/>
</dbReference>
<evidence type="ECO:0000313" key="3">
    <source>
        <dbReference type="Proteomes" id="UP000245423"/>
    </source>
</evidence>
<evidence type="ECO:0000259" key="1">
    <source>
        <dbReference type="PROSITE" id="PS51782"/>
    </source>
</evidence>
<evidence type="ECO:0000313" key="2">
    <source>
        <dbReference type="EMBL" id="SHD78283.1"/>
    </source>
</evidence>
<sequence length="180" mass="19711">MDNRHETMQACPSGSFAYTIRSGDTFFLLARRFNTTVEAIMRINPGVDPNRLQIGQRICIPGVMAPPAPPCPNGFLYTIRPGDTFFRLSQQFGVSVDAIIRANPGVDPNRLQIGQMICIPSAVTPTPPCPNGFLYVVRAGDTFFRLSQQFGVSVDAIIRANPGVDPNRLQIGQVICIPTF</sequence>
<dbReference type="PANTHER" id="PTHR33734:SF22">
    <property type="entry name" value="MEMBRANE-BOUND LYTIC MUREIN TRANSGLYCOSYLASE D"/>
    <property type="match status" value="1"/>
</dbReference>
<dbReference type="PROSITE" id="PS51782">
    <property type="entry name" value="LYSM"/>
    <property type="match status" value="3"/>
</dbReference>
<feature type="domain" description="LysM" evidence="1">
    <location>
        <begin position="133"/>
        <end position="177"/>
    </location>
</feature>
<dbReference type="Proteomes" id="UP000245423">
    <property type="component" value="Chromosome 1"/>
</dbReference>
<dbReference type="InterPro" id="IPR036779">
    <property type="entry name" value="LysM_dom_sf"/>
</dbReference>
<name>M1ZC52_9FIRM</name>